<comment type="caution">
    <text evidence="1">The sequence shown here is derived from an EMBL/GenBank/DDBJ whole genome shotgun (WGS) entry which is preliminary data.</text>
</comment>
<evidence type="ECO:0000313" key="1">
    <source>
        <dbReference type="EMBL" id="OUP71339.1"/>
    </source>
</evidence>
<protein>
    <submittedName>
        <fullName evidence="1">Uncharacterized protein</fullName>
    </submittedName>
</protein>
<name>A0A1Y4N3S9_9FIRM</name>
<proteinExistence type="predicted"/>
<accession>A0A1Y4N3S9</accession>
<sequence>MSIDHLELILYDMYHMDAWMPPLFGKWTEEFKKSSYSQWAVDELRDFIAEKIYPRTSGSIDEFCELAHKFMVKMFAYSKVNPRTSQIFKSAGNMAVDILDLLRAMR</sequence>
<evidence type="ECO:0000313" key="2">
    <source>
        <dbReference type="Proteomes" id="UP000196386"/>
    </source>
</evidence>
<dbReference type="Proteomes" id="UP000196386">
    <property type="component" value="Unassembled WGS sequence"/>
</dbReference>
<dbReference type="EMBL" id="NFKP01000001">
    <property type="protein sequence ID" value="OUP71339.1"/>
    <property type="molecule type" value="Genomic_DNA"/>
</dbReference>
<dbReference type="RefSeq" id="WP_087298863.1">
    <property type="nucleotide sequence ID" value="NZ_NFKP01000001.1"/>
</dbReference>
<dbReference type="AlphaFoldDB" id="A0A1Y4N3S9"/>
<gene>
    <name evidence="1" type="ORF">B5F11_00150</name>
</gene>
<reference evidence="2" key="1">
    <citation type="submission" date="2017-04" db="EMBL/GenBank/DDBJ databases">
        <title>Function of individual gut microbiota members based on whole genome sequencing of pure cultures obtained from chicken caecum.</title>
        <authorList>
            <person name="Medvecky M."/>
            <person name="Cejkova D."/>
            <person name="Polansky O."/>
            <person name="Karasova D."/>
            <person name="Kubasova T."/>
            <person name="Cizek A."/>
            <person name="Rychlik I."/>
        </authorList>
    </citation>
    <scope>NUCLEOTIDE SEQUENCE [LARGE SCALE GENOMIC DNA]</scope>
    <source>
        <strain evidence="2">An175</strain>
    </source>
</reference>
<organism evidence="1 2">
    <name type="scientific">Anaerotruncus colihominis</name>
    <dbReference type="NCBI Taxonomy" id="169435"/>
    <lineage>
        <taxon>Bacteria</taxon>
        <taxon>Bacillati</taxon>
        <taxon>Bacillota</taxon>
        <taxon>Clostridia</taxon>
        <taxon>Eubacteriales</taxon>
        <taxon>Oscillospiraceae</taxon>
        <taxon>Anaerotruncus</taxon>
    </lineage>
</organism>